<protein>
    <submittedName>
        <fullName evidence="1">NAD(P)/FAD-dependent oxidoreductase</fullName>
    </submittedName>
</protein>
<dbReference type="InterPro" id="IPR036188">
    <property type="entry name" value="FAD/NAD-bd_sf"/>
</dbReference>
<dbReference type="EMBL" id="BAAANY010000020">
    <property type="protein sequence ID" value="GAA1695549.1"/>
    <property type="molecule type" value="Genomic_DNA"/>
</dbReference>
<name>A0ABN2HYA7_9ACTN</name>
<dbReference type="Pfam" id="PF13450">
    <property type="entry name" value="NAD_binding_8"/>
    <property type="match status" value="1"/>
</dbReference>
<sequence length="491" mass="51232">MPATDAVVVGSGPNGLTAAITLAQAGLAVELFEASEGIGGGARTDELTLPGFAHDPCSAVHPLGIGSPAFRALPLAEHGLRWLQPDLALAHPVPGRPAVVLDRGFQATVASLGRDGHRYRRLLQPFADRWDALAAAFLRAPLDGFPPHPALLAAFGVPGGLPISALAAFFKESGTRAMLSGLAAHVIAPLSTPATGGVAMVFAAAAHANGWPVPAGGSQSITDALAGYFRLLGGKIHTGTLVRSIDELPPARAYVLDVSPRDLVTIGGHRLGRKYAARLGRYSYGPAAFKIDYALSEPVPWLDPDCRRAGTVHIGPSVPEIGNALKAVQHGRPPNPPFLITSQPTVVDPSRAPEGKSVFWAYGHVPAGWPGDLTTLMEKQIERFAPGFRDLVLARSVRGPAALEAANRNYLGGDIACGAFRGTQLLFRPIPVPVPYATPDPRIFLCSAATPPGPGVHGMCGWHAARTALRRVFGVSGAGMTRARMTEAIGG</sequence>
<accession>A0ABN2HYA7</accession>
<comment type="caution">
    <text evidence="1">The sequence shown here is derived from an EMBL/GenBank/DDBJ whole genome shotgun (WGS) entry which is preliminary data.</text>
</comment>
<evidence type="ECO:0000313" key="2">
    <source>
        <dbReference type="Proteomes" id="UP001500618"/>
    </source>
</evidence>
<gene>
    <name evidence="1" type="ORF">GCM10009765_50960</name>
</gene>
<dbReference type="Proteomes" id="UP001500618">
    <property type="component" value="Unassembled WGS sequence"/>
</dbReference>
<reference evidence="1 2" key="1">
    <citation type="journal article" date="2019" name="Int. J. Syst. Evol. Microbiol.">
        <title>The Global Catalogue of Microorganisms (GCM) 10K type strain sequencing project: providing services to taxonomists for standard genome sequencing and annotation.</title>
        <authorList>
            <consortium name="The Broad Institute Genomics Platform"/>
            <consortium name="The Broad Institute Genome Sequencing Center for Infectious Disease"/>
            <person name="Wu L."/>
            <person name="Ma J."/>
        </authorList>
    </citation>
    <scope>NUCLEOTIDE SEQUENCE [LARGE SCALE GENOMIC DNA]</scope>
    <source>
        <strain evidence="1 2">JCM 14718</strain>
    </source>
</reference>
<evidence type="ECO:0000313" key="1">
    <source>
        <dbReference type="EMBL" id="GAA1695549.1"/>
    </source>
</evidence>
<dbReference type="PANTHER" id="PTHR10668:SF105">
    <property type="entry name" value="DEHYDROGENASE-RELATED"/>
    <property type="match status" value="1"/>
</dbReference>
<dbReference type="RefSeq" id="WP_344313004.1">
    <property type="nucleotide sequence ID" value="NZ_BAAANY010000020.1"/>
</dbReference>
<organism evidence="1 2">
    <name type="scientific">Fodinicola feengrottensis</name>
    <dbReference type="NCBI Taxonomy" id="435914"/>
    <lineage>
        <taxon>Bacteria</taxon>
        <taxon>Bacillati</taxon>
        <taxon>Actinomycetota</taxon>
        <taxon>Actinomycetes</taxon>
        <taxon>Mycobacteriales</taxon>
        <taxon>Fodinicola</taxon>
    </lineage>
</organism>
<dbReference type="PANTHER" id="PTHR10668">
    <property type="entry name" value="PHYTOENE DEHYDROGENASE"/>
    <property type="match status" value="1"/>
</dbReference>
<dbReference type="Gene3D" id="3.50.50.60">
    <property type="entry name" value="FAD/NAD(P)-binding domain"/>
    <property type="match status" value="2"/>
</dbReference>
<keyword evidence="2" id="KW-1185">Reference proteome</keyword>
<proteinExistence type="predicted"/>
<dbReference type="SUPFAM" id="SSF51905">
    <property type="entry name" value="FAD/NAD(P)-binding domain"/>
    <property type="match status" value="1"/>
</dbReference>